<dbReference type="EMBL" id="SJDL01000024">
    <property type="protein sequence ID" value="TBW53770.1"/>
    <property type="molecule type" value="Genomic_DNA"/>
</dbReference>
<organism evidence="12 13">
    <name type="scientific">Marinobacter halodurans</name>
    <dbReference type="NCBI Taxonomy" id="2528979"/>
    <lineage>
        <taxon>Bacteria</taxon>
        <taxon>Pseudomonadati</taxon>
        <taxon>Pseudomonadota</taxon>
        <taxon>Gammaproteobacteria</taxon>
        <taxon>Pseudomonadales</taxon>
        <taxon>Marinobacteraceae</taxon>
        <taxon>Marinobacter</taxon>
    </lineage>
</organism>
<dbReference type="PANTHER" id="PTHR30582">
    <property type="entry name" value="L,D-TRANSPEPTIDASE"/>
    <property type="match status" value="1"/>
</dbReference>
<proteinExistence type="inferred from homology"/>
<protein>
    <recommendedName>
        <fullName evidence="11">L,D-TPase catalytic domain-containing protein</fullName>
    </recommendedName>
</protein>
<keyword evidence="8 9" id="KW-0961">Cell wall biogenesis/degradation</keyword>
<evidence type="ECO:0000256" key="6">
    <source>
        <dbReference type="ARBA" id="ARBA00022960"/>
    </source>
</evidence>
<comment type="similarity">
    <text evidence="2">Belongs to the YkuD family.</text>
</comment>
<reference evidence="12 13" key="1">
    <citation type="submission" date="2019-02" db="EMBL/GenBank/DDBJ databases">
        <title>Marinobacter halodurans sp. nov., a marine bacterium isolated from sea tidal flat.</title>
        <authorList>
            <person name="Yoo Y."/>
            <person name="Lee D.W."/>
            <person name="Kim B.S."/>
            <person name="Kim J.-J."/>
        </authorList>
    </citation>
    <scope>NUCLEOTIDE SEQUENCE [LARGE SCALE GENOMIC DNA]</scope>
    <source>
        <strain evidence="12 13">YJ-S3-2</strain>
    </source>
</reference>
<dbReference type="PANTHER" id="PTHR30582:SF24">
    <property type="entry name" value="L,D-TRANSPEPTIDASE ERFK_SRFK-RELATED"/>
    <property type="match status" value="1"/>
</dbReference>
<dbReference type="Proteomes" id="UP000313645">
    <property type="component" value="Unassembled WGS sequence"/>
</dbReference>
<comment type="caution">
    <text evidence="12">The sequence shown here is derived from an EMBL/GenBank/DDBJ whole genome shotgun (WGS) entry which is preliminary data.</text>
</comment>
<comment type="pathway">
    <text evidence="1 9">Cell wall biogenesis; peptidoglycan biosynthesis.</text>
</comment>
<keyword evidence="13" id="KW-1185">Reference proteome</keyword>
<evidence type="ECO:0000256" key="8">
    <source>
        <dbReference type="ARBA" id="ARBA00023316"/>
    </source>
</evidence>
<feature type="chain" id="PRO_5046917969" description="L,D-TPase catalytic domain-containing protein" evidence="10">
    <location>
        <begin position="23"/>
        <end position="319"/>
    </location>
</feature>
<evidence type="ECO:0000256" key="1">
    <source>
        <dbReference type="ARBA" id="ARBA00004752"/>
    </source>
</evidence>
<feature type="active site" description="Nucleophile" evidence="9">
    <location>
        <position position="203"/>
    </location>
</feature>
<keyword evidence="10" id="KW-0732">Signal</keyword>
<evidence type="ECO:0000256" key="9">
    <source>
        <dbReference type="PROSITE-ProRule" id="PRU01373"/>
    </source>
</evidence>
<evidence type="ECO:0000256" key="3">
    <source>
        <dbReference type="ARBA" id="ARBA00022676"/>
    </source>
</evidence>
<dbReference type="InterPro" id="IPR038063">
    <property type="entry name" value="Transpep_catalytic_dom"/>
</dbReference>
<dbReference type="SUPFAM" id="SSF141523">
    <property type="entry name" value="L,D-transpeptidase catalytic domain-like"/>
    <property type="match status" value="1"/>
</dbReference>
<evidence type="ECO:0000256" key="7">
    <source>
        <dbReference type="ARBA" id="ARBA00022984"/>
    </source>
</evidence>
<evidence type="ECO:0000313" key="12">
    <source>
        <dbReference type="EMBL" id="TBW53770.1"/>
    </source>
</evidence>
<evidence type="ECO:0000256" key="4">
    <source>
        <dbReference type="ARBA" id="ARBA00022679"/>
    </source>
</evidence>
<name>A0ABY1ZI02_9GAMM</name>
<sequence length="319" mass="35508">MTCFRRGLMAACLLFSTQAALAGQPVMPIKGDLIGHMATMKTRYEDTFADIGTRNSIGYLELVHANPGVDPWLPGDGTQITLPEQHILPDAPRKGIVINLAEFRLYYYTGNGVQTFPVGVGTEQNPSPLTKAKVTMRLESPAWYPPTSVRQEYQEKGETLPRMIPPGPENPLGPYALKLSADGYLIHGTNKKFGIGMQVSHGCIRMYNDDISQLVFEVPKGTPVQFVRQPVKVGMSGNEVWLEIHRPKEELDKATKDQLWQDVMQKMDKLLDAHPGIEFQRHAVELAVDQADGVPRLVGEQVRQMAQIHDKEPDSKPSL</sequence>
<feature type="active site" description="Proton donor/acceptor" evidence="9">
    <location>
        <position position="187"/>
    </location>
</feature>
<dbReference type="InterPro" id="IPR050979">
    <property type="entry name" value="LD-transpeptidase"/>
</dbReference>
<dbReference type="Pfam" id="PF03734">
    <property type="entry name" value="YkuD"/>
    <property type="match status" value="1"/>
</dbReference>
<gene>
    <name evidence="12" type="ORF">EZI54_14855</name>
</gene>
<feature type="signal peptide" evidence="10">
    <location>
        <begin position="1"/>
        <end position="22"/>
    </location>
</feature>
<evidence type="ECO:0000259" key="11">
    <source>
        <dbReference type="PROSITE" id="PS52029"/>
    </source>
</evidence>
<dbReference type="PROSITE" id="PS52029">
    <property type="entry name" value="LD_TPASE"/>
    <property type="match status" value="1"/>
</dbReference>
<keyword evidence="7 9" id="KW-0573">Peptidoglycan synthesis</keyword>
<evidence type="ECO:0000256" key="5">
    <source>
        <dbReference type="ARBA" id="ARBA00022801"/>
    </source>
</evidence>
<keyword evidence="5" id="KW-0378">Hydrolase</keyword>
<dbReference type="Gene3D" id="2.40.440.10">
    <property type="entry name" value="L,D-transpeptidase catalytic domain-like"/>
    <property type="match status" value="1"/>
</dbReference>
<evidence type="ECO:0000256" key="10">
    <source>
        <dbReference type="SAM" id="SignalP"/>
    </source>
</evidence>
<evidence type="ECO:0000256" key="2">
    <source>
        <dbReference type="ARBA" id="ARBA00005992"/>
    </source>
</evidence>
<keyword evidence="4" id="KW-0808">Transferase</keyword>
<dbReference type="InterPro" id="IPR005490">
    <property type="entry name" value="LD_TPept_cat_dom"/>
</dbReference>
<keyword evidence="3" id="KW-0328">Glycosyltransferase</keyword>
<keyword evidence="6 9" id="KW-0133">Cell shape</keyword>
<evidence type="ECO:0000313" key="13">
    <source>
        <dbReference type="Proteomes" id="UP000313645"/>
    </source>
</evidence>
<feature type="domain" description="L,D-TPase catalytic" evidence="11">
    <location>
        <begin position="94"/>
        <end position="227"/>
    </location>
</feature>
<accession>A0ABY1ZI02</accession>
<dbReference type="CDD" id="cd16913">
    <property type="entry name" value="YkuD_like"/>
    <property type="match status" value="1"/>
</dbReference>